<dbReference type="Proteomes" id="UP000599179">
    <property type="component" value="Unassembled WGS sequence"/>
</dbReference>
<feature type="domain" description="Secretion system C-terminal sorting" evidence="3">
    <location>
        <begin position="643"/>
        <end position="718"/>
    </location>
</feature>
<evidence type="ECO:0000313" key="5">
    <source>
        <dbReference type="Proteomes" id="UP000599179"/>
    </source>
</evidence>
<name>A0ABQ1SKF8_9FLAO</name>
<gene>
    <name evidence="4" type="ORF">GCM10010832_21620</name>
</gene>
<protein>
    <recommendedName>
        <fullName evidence="3">Secretion system C-terminal sorting domain-containing protein</fullName>
    </recommendedName>
</protein>
<dbReference type="Pfam" id="PF18962">
    <property type="entry name" value="Por_Secre_tail"/>
    <property type="match status" value="1"/>
</dbReference>
<evidence type="ECO:0000259" key="3">
    <source>
        <dbReference type="Pfam" id="PF18962"/>
    </source>
</evidence>
<evidence type="ECO:0000256" key="2">
    <source>
        <dbReference type="SAM" id="SignalP"/>
    </source>
</evidence>
<organism evidence="4 5">
    <name type="scientific">Psychroflexus planctonicus</name>
    <dbReference type="NCBI Taxonomy" id="1526575"/>
    <lineage>
        <taxon>Bacteria</taxon>
        <taxon>Pseudomonadati</taxon>
        <taxon>Bacteroidota</taxon>
        <taxon>Flavobacteriia</taxon>
        <taxon>Flavobacteriales</taxon>
        <taxon>Flavobacteriaceae</taxon>
        <taxon>Psychroflexus</taxon>
    </lineage>
</organism>
<evidence type="ECO:0000313" key="4">
    <source>
        <dbReference type="EMBL" id="GGE41257.1"/>
    </source>
</evidence>
<feature type="signal peptide" evidence="2">
    <location>
        <begin position="1"/>
        <end position="30"/>
    </location>
</feature>
<feature type="chain" id="PRO_5045435885" description="Secretion system C-terminal sorting domain-containing protein" evidence="2">
    <location>
        <begin position="31"/>
        <end position="721"/>
    </location>
</feature>
<dbReference type="InterPro" id="IPR026444">
    <property type="entry name" value="Secre_tail"/>
</dbReference>
<keyword evidence="5" id="KW-1185">Reference proteome</keyword>
<keyword evidence="1 2" id="KW-0732">Signal</keyword>
<dbReference type="NCBIfam" id="TIGR04183">
    <property type="entry name" value="Por_Secre_tail"/>
    <property type="match status" value="1"/>
</dbReference>
<proteinExistence type="predicted"/>
<comment type="caution">
    <text evidence="4">The sequence shown here is derived from an EMBL/GenBank/DDBJ whole genome shotgun (WGS) entry which is preliminary data.</text>
</comment>
<sequence length="721" mass="79746">MKANYTNQFFTLVFSSILMFVCSANLLANSKVSSLVNENKALELANAEIISALNAEELTYDLWYGYDGENGFTPNSTQYIQVASATTVTLTGDLEVAGLLLSVDSELNLNGFTLTINDDDIETNGGKIVASASNSKILFSGASQQNFDASSIKDNLLWELGLNNPSQLSITNNLKITKLLKIDAGDLNVSAASLTFACEFNTSSIQTAQIDQVPATSEIIGDVDVEQCFEARRAWRFVGSPVNTTGSIHTNWQEGATAYSHDPVPGYGVHITGLGFSSMSPTYDTTDGFDWNPSGNSSMFVWSKDNQFWSPIDNTNLNILQSGDAYRLMVRGDRTTDITSSYAAPSPTKLSTYGSMSVGTQDFSNQFSPYANHYAFIANPYQAVVDLHQVYQDATNISEIVMIWDPWLGGVPEPGQPGGRGAWITYNLSSGVDSNSDSEFDGFLQPYQAVVFQTKNNGAVSLQFKEEHKAINQTTLQTFSVEENENKTLQVQLYTQEAFNANSTSSDAFVIHFTDDGYNGIDYRDAPKMDNVDENFARFHNGDLLVVENRAYPVADENLGLFINQFSCDDYTVKLNVPEFEDVEMKLVDYYTGITHDLDEGINLVNFSVDASNASRAYNRFSLSFEQITLNTSTFEDENAITLYPNPVQSDYLYVELPQNLNGDISVEIFDVQGRKVNAKIYENQNSSSLKIENLNLNSGVYFLKVKDQQKLNTTVKFIKS</sequence>
<reference evidence="5" key="1">
    <citation type="journal article" date="2019" name="Int. J. Syst. Evol. Microbiol.">
        <title>The Global Catalogue of Microorganisms (GCM) 10K type strain sequencing project: providing services to taxonomists for standard genome sequencing and annotation.</title>
        <authorList>
            <consortium name="The Broad Institute Genomics Platform"/>
            <consortium name="The Broad Institute Genome Sequencing Center for Infectious Disease"/>
            <person name="Wu L."/>
            <person name="Ma J."/>
        </authorList>
    </citation>
    <scope>NUCLEOTIDE SEQUENCE [LARGE SCALE GENOMIC DNA]</scope>
    <source>
        <strain evidence="5">CGMCC 1.12931</strain>
    </source>
</reference>
<dbReference type="EMBL" id="BMGM01000010">
    <property type="protein sequence ID" value="GGE41257.1"/>
    <property type="molecule type" value="Genomic_DNA"/>
</dbReference>
<accession>A0ABQ1SKF8</accession>
<dbReference type="RefSeq" id="WP_188459150.1">
    <property type="nucleotide sequence ID" value="NZ_BMGM01000010.1"/>
</dbReference>
<evidence type="ECO:0000256" key="1">
    <source>
        <dbReference type="ARBA" id="ARBA00022729"/>
    </source>
</evidence>